<dbReference type="Proteomes" id="UP000218676">
    <property type="component" value="Chromosome 2"/>
</dbReference>
<dbReference type="RefSeq" id="WP_086958884.1">
    <property type="nucleotide sequence ID" value="NZ_AP018046.1"/>
</dbReference>
<dbReference type="Proteomes" id="UP000516656">
    <property type="component" value="Chromosome 2"/>
</dbReference>
<proteinExistence type="predicted"/>
<evidence type="ECO:0000313" key="2">
    <source>
        <dbReference type="EMBL" id="BAX55225.1"/>
    </source>
</evidence>
<evidence type="ECO:0000313" key="3">
    <source>
        <dbReference type="EMBL" id="QOD58412.1"/>
    </source>
</evidence>
<name>A0A1V1VEN9_PHODP</name>
<reference evidence="2" key="1">
    <citation type="journal article" date="2017" name="Genome Announc.">
        <title>Whole-Genome Sequence of Photobacterium damselae subsp. piscicida Strain 91-197, Isolated from Hybrid Striped Bass (Morone sp.) in the United States.</title>
        <authorList>
            <person name="Teru Y."/>
            <person name="Hikima J."/>
            <person name="Kono T."/>
            <person name="Sakai M."/>
            <person name="Takano T."/>
            <person name="Hawke J.P."/>
            <person name="Takeyama H."/>
            <person name="Aoki T."/>
        </authorList>
    </citation>
    <scope>NUCLEOTIDE SEQUENCE</scope>
    <source>
        <strain evidence="2">91-197</strain>
    </source>
</reference>
<feature type="signal peptide" evidence="1">
    <location>
        <begin position="1"/>
        <end position="35"/>
    </location>
</feature>
<gene>
    <name evidence="3" type="ORF">IC627_16095</name>
    <name evidence="2" type="ORF">PDPUS_2_00639</name>
</gene>
<dbReference type="EMBL" id="CP061855">
    <property type="protein sequence ID" value="QOD58412.1"/>
    <property type="molecule type" value="Genomic_DNA"/>
</dbReference>
<dbReference type="AlphaFoldDB" id="A0A1V1VEN9"/>
<dbReference type="EMBL" id="AP018046">
    <property type="protein sequence ID" value="BAX55225.1"/>
    <property type="molecule type" value="Genomic_DNA"/>
</dbReference>
<evidence type="ECO:0008006" key="6">
    <source>
        <dbReference type="Google" id="ProtNLM"/>
    </source>
</evidence>
<evidence type="ECO:0000313" key="4">
    <source>
        <dbReference type="Proteomes" id="UP000218676"/>
    </source>
</evidence>
<reference evidence="3 5" key="3">
    <citation type="submission" date="2020-09" db="EMBL/GenBank/DDBJ databases">
        <title>Complete, closed and curated genome sequences of Photobacterium damselae subsp. piscicida isolates from Australia indicate localised evolution and additional plasmid-borne pathogenicity mechanisms.</title>
        <authorList>
            <person name="Baseggio L."/>
            <person name="Silayeva O."/>
            <person name="Buller N."/>
            <person name="Landos M."/>
            <person name="Engelstaedter J."/>
            <person name="Barnes A.C."/>
        </authorList>
    </citation>
    <scope>NUCLEOTIDE SEQUENCE [LARGE SCALE GENOMIC DNA]</scope>
    <source>
        <strain evidence="3 5">AS-16-0540-1</strain>
    </source>
</reference>
<reference evidence="4" key="2">
    <citation type="submission" date="2017-05" db="EMBL/GenBank/DDBJ databases">
        <title>Whole genome sequence of fish pathogenic bacteria, Photobacterium damselae subsp. piscicida, strain 91-197, isolated from hybrid striped bass (Morone sp.) in USA.</title>
        <authorList>
            <person name="Teru Y."/>
            <person name="Hikima J."/>
            <person name="Kono T."/>
            <person name="Sakai M."/>
            <person name="Takano T."/>
            <person name="Hawke J.P."/>
            <person name="Takeyama H."/>
            <person name="Aoki T."/>
        </authorList>
    </citation>
    <scope>NUCLEOTIDE SEQUENCE [LARGE SCALE GENOMIC DNA]</scope>
    <source>
        <strain evidence="4">91-197</strain>
    </source>
</reference>
<protein>
    <recommendedName>
        <fullName evidence="6">DUF3570 domain-containing protein</fullName>
    </recommendedName>
</protein>
<organism evidence="3 5">
    <name type="scientific">Photobacterium damsela subsp. piscicida</name>
    <name type="common">Pasteurella piscicida</name>
    <dbReference type="NCBI Taxonomy" id="38294"/>
    <lineage>
        <taxon>Bacteria</taxon>
        <taxon>Pseudomonadati</taxon>
        <taxon>Pseudomonadota</taxon>
        <taxon>Gammaproteobacteria</taxon>
        <taxon>Vibrionales</taxon>
        <taxon>Vibrionaceae</taxon>
        <taxon>Photobacterium</taxon>
    </lineage>
</organism>
<feature type="chain" id="PRO_5044063108" description="DUF3570 domain-containing protein" evidence="1">
    <location>
        <begin position="36"/>
        <end position="359"/>
    </location>
</feature>
<evidence type="ECO:0000256" key="1">
    <source>
        <dbReference type="SAM" id="SignalP"/>
    </source>
</evidence>
<sequence length="359" mass="42244">MVYGDNTTLRGNNKNKRQLWLSLPLCLIYSATNYAQPLSTEAEQDITIPEWVEIGQSTISDQVHDVSSYLDHSMAKDEDEEELINNSYLKIRLTPSYSYRDKFEFDTRASLKVDLPHTKQDWNLILETDPDDFDSLESKQRNTPTNGTSSFSEAVGGVRLQDLYFGSWKTNFDVGIKFRFPLDPFVRADIRRVDALSDNWTSRFKQELFYYHSKGLGSLTELDFYYAFKEDHSQIFKSASSAQYLENDDTWELVQTFTYFDRVSRRNLMEYSVGISSETDELKKVSNIWLSASWKRNLYKNWLYTTLTPQIEFPREHNHHINPGVWLELKILFSKNRKMDQLLRTIPTPYKKRIKDDEE</sequence>
<accession>A0A1V1VEN9</accession>
<keyword evidence="1" id="KW-0732">Signal</keyword>
<evidence type="ECO:0000313" key="5">
    <source>
        <dbReference type="Proteomes" id="UP000516656"/>
    </source>
</evidence>